<evidence type="ECO:0000256" key="5">
    <source>
        <dbReference type="ARBA" id="ARBA00039084"/>
    </source>
</evidence>
<keyword evidence="4 7" id="KW-0408">Iron</keyword>
<dbReference type="GO" id="GO:0046872">
    <property type="term" value="F:metal ion binding"/>
    <property type="evidence" value="ECO:0007669"/>
    <property type="project" value="UniProtKB-KW"/>
</dbReference>
<evidence type="ECO:0000313" key="8">
    <source>
        <dbReference type="EMBL" id="KAK9838408.1"/>
    </source>
</evidence>
<evidence type="ECO:0000256" key="3">
    <source>
        <dbReference type="ARBA" id="ARBA00023002"/>
    </source>
</evidence>
<evidence type="ECO:0000256" key="1">
    <source>
        <dbReference type="ARBA" id="ARBA00006787"/>
    </source>
</evidence>
<keyword evidence="9" id="KW-1185">Reference proteome</keyword>
<evidence type="ECO:0000256" key="2">
    <source>
        <dbReference type="ARBA" id="ARBA00022723"/>
    </source>
</evidence>
<dbReference type="Proteomes" id="UP001485043">
    <property type="component" value="Unassembled WGS sequence"/>
</dbReference>
<dbReference type="EC" id="1.14.99.n4" evidence="5"/>
<sequence>MHPFKTKPKGGYNWFDGDGMLHGCRIKAGKVAYSNHAVRTARLKQELQAGTPLFFKIGEVKGFAGFLHVLLFAAKVRLGFVDPEKGIGTANTAVVYHANRLLALQESDMPYAVRVMCSGLLQTLSRNTFHGRLQHPFTAHPKVDPATGDMLYFGYQLMGAPFLCFGVMDKAGDVVKDFPIHTIKEP</sequence>
<dbReference type="EMBL" id="JALJOV010001908">
    <property type="protein sequence ID" value="KAK9838408.1"/>
    <property type="molecule type" value="Genomic_DNA"/>
</dbReference>
<evidence type="ECO:0000256" key="7">
    <source>
        <dbReference type="PIRSR" id="PIRSR604294-1"/>
    </source>
</evidence>
<protein>
    <recommendedName>
        <fullName evidence="5">carotenoid 9,10-dioxygenase</fullName>
        <ecNumber evidence="5">1.14.99.n4</ecNumber>
    </recommendedName>
</protein>
<comment type="similarity">
    <text evidence="1">Belongs to the carotenoid oxygenase family.</text>
</comment>
<comment type="cofactor">
    <cofactor evidence="7">
        <name>Fe(2+)</name>
        <dbReference type="ChEBI" id="CHEBI:29033"/>
    </cofactor>
    <text evidence="7">Binds 1 Fe(2+) ion per subunit.</text>
</comment>
<dbReference type="Pfam" id="PF03055">
    <property type="entry name" value="RPE65"/>
    <property type="match status" value="1"/>
</dbReference>
<reference evidence="8 9" key="1">
    <citation type="journal article" date="2024" name="Nat. Commun.">
        <title>Phylogenomics reveals the evolutionary origins of lichenization in chlorophyte algae.</title>
        <authorList>
            <person name="Puginier C."/>
            <person name="Libourel C."/>
            <person name="Otte J."/>
            <person name="Skaloud P."/>
            <person name="Haon M."/>
            <person name="Grisel S."/>
            <person name="Petersen M."/>
            <person name="Berrin J.G."/>
            <person name="Delaux P.M."/>
            <person name="Dal Grande F."/>
            <person name="Keller J."/>
        </authorList>
    </citation>
    <scope>NUCLEOTIDE SEQUENCE [LARGE SCALE GENOMIC DNA]</scope>
    <source>
        <strain evidence="8 9">SAG 2523</strain>
    </source>
</reference>
<feature type="non-terminal residue" evidence="8">
    <location>
        <position position="186"/>
    </location>
</feature>
<comment type="catalytic activity">
    <reaction evidence="6">
        <text>all-trans-zeaxanthin + 2 O2 = 4,9-dimethyldodeca-2,4,6,8,10-pentaenedial + 2 (3R)-hydroxy-beta-ionone</text>
        <dbReference type="Rhea" id="RHEA:26393"/>
        <dbReference type="ChEBI" id="CHEBI:15379"/>
        <dbReference type="ChEBI" id="CHEBI:27547"/>
        <dbReference type="ChEBI" id="CHEBI:53171"/>
        <dbReference type="ChEBI" id="CHEBI:53173"/>
        <dbReference type="EC" id="1.14.99.n4"/>
    </reaction>
</comment>
<proteinExistence type="inferred from homology"/>
<dbReference type="PANTHER" id="PTHR10543:SF89">
    <property type="entry name" value="CAROTENOID 9,10(9',10')-CLEAVAGE DIOXYGENASE 1"/>
    <property type="match status" value="1"/>
</dbReference>
<dbReference type="GO" id="GO:0016121">
    <property type="term" value="P:carotene catabolic process"/>
    <property type="evidence" value="ECO:0007669"/>
    <property type="project" value="TreeGrafter"/>
</dbReference>
<evidence type="ECO:0000256" key="6">
    <source>
        <dbReference type="ARBA" id="ARBA00048709"/>
    </source>
</evidence>
<dbReference type="AlphaFoldDB" id="A0AAW1RYD2"/>
<comment type="caution">
    <text evidence="8">The sequence shown here is derived from an EMBL/GenBank/DDBJ whole genome shotgun (WGS) entry which is preliminary data.</text>
</comment>
<dbReference type="GO" id="GO:0010436">
    <property type="term" value="F:carotenoid dioxygenase activity"/>
    <property type="evidence" value="ECO:0007669"/>
    <property type="project" value="TreeGrafter"/>
</dbReference>
<dbReference type="GO" id="GO:0009570">
    <property type="term" value="C:chloroplast stroma"/>
    <property type="evidence" value="ECO:0007669"/>
    <property type="project" value="TreeGrafter"/>
</dbReference>
<feature type="binding site" evidence="7">
    <location>
        <position position="140"/>
    </location>
    <ligand>
        <name>Fe cation</name>
        <dbReference type="ChEBI" id="CHEBI:24875"/>
        <note>catalytic</note>
    </ligand>
</feature>
<evidence type="ECO:0000256" key="4">
    <source>
        <dbReference type="ARBA" id="ARBA00023004"/>
    </source>
</evidence>
<gene>
    <name evidence="8" type="ORF">WJX84_004527</name>
</gene>
<dbReference type="InterPro" id="IPR004294">
    <property type="entry name" value="Carotenoid_Oase"/>
</dbReference>
<dbReference type="PANTHER" id="PTHR10543">
    <property type="entry name" value="BETA-CAROTENE DIOXYGENASE"/>
    <property type="match status" value="1"/>
</dbReference>
<name>A0AAW1RYD2_9CHLO</name>
<evidence type="ECO:0000313" key="9">
    <source>
        <dbReference type="Proteomes" id="UP001485043"/>
    </source>
</evidence>
<organism evidence="8 9">
    <name type="scientific">Apatococcus fuscideae</name>
    <dbReference type="NCBI Taxonomy" id="2026836"/>
    <lineage>
        <taxon>Eukaryota</taxon>
        <taxon>Viridiplantae</taxon>
        <taxon>Chlorophyta</taxon>
        <taxon>core chlorophytes</taxon>
        <taxon>Trebouxiophyceae</taxon>
        <taxon>Chlorellales</taxon>
        <taxon>Chlorellaceae</taxon>
        <taxon>Apatococcus</taxon>
    </lineage>
</organism>
<keyword evidence="2 7" id="KW-0479">Metal-binding</keyword>
<accession>A0AAW1RYD2</accession>
<keyword evidence="3" id="KW-0560">Oxidoreductase</keyword>